<sequence>MTPFCRFADSSLALLREPPRVRKVDAVLNLRRSVLFAFTFSPPAGC</sequence>
<dbReference type="GeneID" id="300413250"/>
<dbReference type="Proteomes" id="UP000501063">
    <property type="component" value="Chromosome"/>
</dbReference>
<proteinExistence type="predicted"/>
<name>A0A6G6IYI3_PSENT</name>
<dbReference type="EMBL" id="CP049140">
    <property type="protein sequence ID" value="QIE88158.1"/>
    <property type="molecule type" value="Genomic_DNA"/>
</dbReference>
<keyword evidence="4" id="KW-1185">Reference proteome</keyword>
<reference evidence="1 4" key="2">
    <citation type="submission" date="2020-11" db="EMBL/GenBank/DDBJ databases">
        <title>Enhanced detection system for hospital associated transmission using whole genome sequencing surveillance.</title>
        <authorList>
            <person name="Harrison L.H."/>
            <person name="Van Tyne D."/>
            <person name="Marsh J.W."/>
            <person name="Griffith M.P."/>
            <person name="Snyder D.J."/>
            <person name="Cooper V.S."/>
            <person name="Mustapha M."/>
        </authorList>
    </citation>
    <scope>NUCLEOTIDE SEQUENCE [LARGE SCALE GENOMIC DNA]</scope>
    <source>
        <strain evidence="1 4">PSA00705</strain>
    </source>
</reference>
<reference evidence="2 3" key="1">
    <citation type="submission" date="2020-02" db="EMBL/GenBank/DDBJ databases">
        <title>Integrative conjugative elements (ICEs) and plasmids drive adaptation of Pseudomonas nitroreducens strain HBP1 to wastewater environment.</title>
        <authorList>
            <person name="Sentchilo V."/>
            <person name="Carraro N."/>
            <person name="Bertelli C."/>
            <person name="van der Meer J.R."/>
        </authorList>
    </citation>
    <scope>NUCLEOTIDE SEQUENCE [LARGE SCALE GENOMIC DNA]</scope>
    <source>
        <strain evidence="2 3">HBP1</strain>
    </source>
</reference>
<gene>
    <name evidence="2" type="ORF">G5B91_18510</name>
    <name evidence="1" type="ORF">I5I61_07125</name>
</gene>
<dbReference type="KEGG" id="pnt:G5B91_18510"/>
<evidence type="ECO:0000313" key="1">
    <source>
        <dbReference type="EMBL" id="MBG6287214.1"/>
    </source>
</evidence>
<organism evidence="2 3">
    <name type="scientific">Pseudomonas nitroreducens</name>
    <dbReference type="NCBI Taxonomy" id="46680"/>
    <lineage>
        <taxon>Bacteria</taxon>
        <taxon>Pseudomonadati</taxon>
        <taxon>Pseudomonadota</taxon>
        <taxon>Gammaproteobacteria</taxon>
        <taxon>Pseudomonadales</taxon>
        <taxon>Pseudomonadaceae</taxon>
        <taxon>Pseudomonas</taxon>
    </lineage>
</organism>
<evidence type="ECO:0000313" key="2">
    <source>
        <dbReference type="EMBL" id="QIE88158.1"/>
    </source>
</evidence>
<evidence type="ECO:0000313" key="4">
    <source>
        <dbReference type="Proteomes" id="UP000608450"/>
    </source>
</evidence>
<accession>A0A6G6IYI3</accession>
<protein>
    <submittedName>
        <fullName evidence="2">Uncharacterized protein</fullName>
    </submittedName>
</protein>
<dbReference type="AlphaFoldDB" id="A0A6G6IYI3"/>
<dbReference type="RefSeq" id="WP_157837661.1">
    <property type="nucleotide sequence ID" value="NZ_CP049140.1"/>
</dbReference>
<evidence type="ECO:0000313" key="3">
    <source>
        <dbReference type="Proteomes" id="UP000501063"/>
    </source>
</evidence>
<dbReference type="Proteomes" id="UP000608450">
    <property type="component" value="Unassembled WGS sequence"/>
</dbReference>
<dbReference type="EMBL" id="JADTFC010000011">
    <property type="protein sequence ID" value="MBG6287214.1"/>
    <property type="molecule type" value="Genomic_DNA"/>
</dbReference>